<sequence length="109" mass="12695">MKIIAITAAALGLATAIVPAAASAQGNWRPIVQRQANLDQRIDQGIRSGRLNRPEARRIQMEFRQLNQLENRYRRSNGLSISERRDLDRRYDALSARVRYEKNDRQHRR</sequence>
<accession>A0ABS0XMU8</accession>
<organism evidence="2 3">
    <name type="scientific">Sphingomonas mollis</name>
    <dbReference type="NCBI Taxonomy" id="2795726"/>
    <lineage>
        <taxon>Bacteria</taxon>
        <taxon>Pseudomonadati</taxon>
        <taxon>Pseudomonadota</taxon>
        <taxon>Alphaproteobacteria</taxon>
        <taxon>Sphingomonadales</taxon>
        <taxon>Sphingomonadaceae</taxon>
        <taxon>Sphingomonas</taxon>
    </lineage>
</organism>
<evidence type="ECO:0000256" key="1">
    <source>
        <dbReference type="SAM" id="SignalP"/>
    </source>
</evidence>
<name>A0ABS0XMU8_9SPHN</name>
<dbReference type="EMBL" id="JAELXS010000003">
    <property type="protein sequence ID" value="MBJ6121361.1"/>
    <property type="molecule type" value="Genomic_DNA"/>
</dbReference>
<gene>
    <name evidence="2" type="ORF">JAO74_06100</name>
</gene>
<keyword evidence="1" id="KW-0732">Signal</keyword>
<evidence type="ECO:0000313" key="2">
    <source>
        <dbReference type="EMBL" id="MBJ6121361.1"/>
    </source>
</evidence>
<feature type="signal peptide" evidence="1">
    <location>
        <begin position="1"/>
        <end position="24"/>
    </location>
</feature>
<proteinExistence type="predicted"/>
<evidence type="ECO:0000313" key="3">
    <source>
        <dbReference type="Proteomes" id="UP000640426"/>
    </source>
</evidence>
<protein>
    <submittedName>
        <fullName evidence="2">Uncharacterized protein</fullName>
    </submittedName>
</protein>
<comment type="caution">
    <text evidence="2">The sequence shown here is derived from an EMBL/GenBank/DDBJ whole genome shotgun (WGS) entry which is preliminary data.</text>
</comment>
<reference evidence="3" key="1">
    <citation type="submission" date="2020-12" db="EMBL/GenBank/DDBJ databases">
        <title>Hymenobacter sp.</title>
        <authorList>
            <person name="Kim M.K."/>
        </authorList>
    </citation>
    <scope>NUCLEOTIDE SEQUENCE [LARGE SCALE GENOMIC DNA]</scope>
    <source>
        <strain evidence="3">BT553</strain>
    </source>
</reference>
<dbReference type="Proteomes" id="UP000640426">
    <property type="component" value="Unassembled WGS sequence"/>
</dbReference>
<feature type="chain" id="PRO_5046148367" evidence="1">
    <location>
        <begin position="25"/>
        <end position="109"/>
    </location>
</feature>
<keyword evidence="3" id="KW-1185">Reference proteome</keyword>
<dbReference type="RefSeq" id="WP_199036201.1">
    <property type="nucleotide sequence ID" value="NZ_JAELXS010000003.1"/>
</dbReference>